<keyword evidence="4 6" id="KW-1133">Transmembrane helix</keyword>
<feature type="transmembrane region" description="Helical" evidence="6">
    <location>
        <begin position="23"/>
        <end position="42"/>
    </location>
</feature>
<keyword evidence="5 6" id="KW-0472">Membrane</keyword>
<comment type="subcellular location">
    <subcellularLocation>
        <location evidence="1">Membrane</location>
        <topology evidence="1">Multi-pass membrane protein</topology>
    </subcellularLocation>
</comment>
<feature type="transmembrane region" description="Helical" evidence="6">
    <location>
        <begin position="273"/>
        <end position="298"/>
    </location>
</feature>
<dbReference type="PANTHER" id="PTHR30474">
    <property type="entry name" value="CELL CYCLE PROTEIN"/>
    <property type="match status" value="1"/>
</dbReference>
<dbReference type="GO" id="GO:0008360">
    <property type="term" value="P:regulation of cell shape"/>
    <property type="evidence" value="ECO:0007669"/>
    <property type="project" value="UniProtKB-KW"/>
</dbReference>
<feature type="transmembrane region" description="Helical" evidence="6">
    <location>
        <begin position="348"/>
        <end position="370"/>
    </location>
</feature>
<dbReference type="EMBL" id="DSID01000083">
    <property type="protein sequence ID" value="HEX69815.1"/>
    <property type="molecule type" value="Genomic_DNA"/>
</dbReference>
<evidence type="ECO:0000256" key="2">
    <source>
        <dbReference type="ARBA" id="ARBA00022692"/>
    </source>
</evidence>
<accession>A0A7C3APU6</accession>
<sequence>MGTVVTSLQTHRRAASWAAFDPYMAVTTLVLIGFGLVAIWSAEGGGALRLDSLAVRQFIYALIGLPLLIGLSWVDYRYIKSLAWPIYGLTLALLSLVMLVGTNIGGSVRWIELGPITIQPSEPAKLGVIIALAAFMTNRGEEMARLKNFVLSGLLVGLPALLVYQQPDLGTAGVFAAIWLAMVLFSPARLLYVAGVLLASPFAALFAWKYVLHDYMRERLLISFEPERDYFGAGFNIIQAQITIGTGGWHGNGLAGSMQSQLDLLRVRTTDFIFAHAMGMFGFIGGVALIVTYLLLLWRTSHVATVAPDLFGRLLAVGVTVMIFFQAFVNMGMNVGIMPVTGLPLPFISLGGSSLWTLLASLGLLQSVLVHRWRIGFKPV</sequence>
<keyword evidence="3" id="KW-0133">Cell shape</keyword>
<protein>
    <submittedName>
        <fullName evidence="7">Rod shape-determining protein RodA</fullName>
    </submittedName>
</protein>
<dbReference type="GO" id="GO:0032153">
    <property type="term" value="C:cell division site"/>
    <property type="evidence" value="ECO:0007669"/>
    <property type="project" value="TreeGrafter"/>
</dbReference>
<comment type="caution">
    <text evidence="7">The sequence shown here is derived from an EMBL/GenBank/DDBJ whole genome shotgun (WGS) entry which is preliminary data.</text>
</comment>
<dbReference type="GO" id="GO:0015648">
    <property type="term" value="F:lipid-linked peptidoglycan transporter activity"/>
    <property type="evidence" value="ECO:0007669"/>
    <property type="project" value="TreeGrafter"/>
</dbReference>
<feature type="transmembrane region" description="Helical" evidence="6">
    <location>
        <begin position="54"/>
        <end position="74"/>
    </location>
</feature>
<gene>
    <name evidence="7" type="ORF">ENP13_01020</name>
</gene>
<keyword evidence="2 6" id="KW-0812">Transmembrane</keyword>
<feature type="transmembrane region" description="Helical" evidence="6">
    <location>
        <begin position="310"/>
        <end position="328"/>
    </location>
</feature>
<dbReference type="GO" id="GO:0005886">
    <property type="term" value="C:plasma membrane"/>
    <property type="evidence" value="ECO:0007669"/>
    <property type="project" value="TreeGrafter"/>
</dbReference>
<reference evidence="7" key="1">
    <citation type="journal article" date="2020" name="mSystems">
        <title>Genome- and Community-Level Interaction Insights into Carbon Utilization and Element Cycling Functions of Hydrothermarchaeota in Hydrothermal Sediment.</title>
        <authorList>
            <person name="Zhou Z."/>
            <person name="Liu Y."/>
            <person name="Xu W."/>
            <person name="Pan J."/>
            <person name="Luo Z.H."/>
            <person name="Li M."/>
        </authorList>
    </citation>
    <scope>NUCLEOTIDE SEQUENCE [LARGE SCALE GENOMIC DNA]</scope>
    <source>
        <strain evidence="7">SpSt-192</strain>
    </source>
</reference>
<feature type="transmembrane region" description="Helical" evidence="6">
    <location>
        <begin position="86"/>
        <end position="106"/>
    </location>
</feature>
<dbReference type="InterPro" id="IPR001182">
    <property type="entry name" value="FtsW/RodA"/>
</dbReference>
<evidence type="ECO:0000256" key="3">
    <source>
        <dbReference type="ARBA" id="ARBA00022960"/>
    </source>
</evidence>
<feature type="transmembrane region" description="Helical" evidence="6">
    <location>
        <begin position="190"/>
        <end position="211"/>
    </location>
</feature>
<feature type="transmembrane region" description="Helical" evidence="6">
    <location>
        <begin position="169"/>
        <end position="185"/>
    </location>
</feature>
<evidence type="ECO:0000313" key="7">
    <source>
        <dbReference type="EMBL" id="HEX69815.1"/>
    </source>
</evidence>
<proteinExistence type="predicted"/>
<evidence type="ECO:0000256" key="6">
    <source>
        <dbReference type="SAM" id="Phobius"/>
    </source>
</evidence>
<dbReference type="AlphaFoldDB" id="A0A7C3APU6"/>
<dbReference type="Pfam" id="PF01098">
    <property type="entry name" value="FTSW_RODA_SPOVE"/>
    <property type="match status" value="1"/>
</dbReference>
<organism evidence="7">
    <name type="scientific">Thermorudis sp</name>
    <dbReference type="NCBI Taxonomy" id="1969470"/>
    <lineage>
        <taxon>Bacteria</taxon>
        <taxon>Pseudomonadati</taxon>
        <taxon>Thermomicrobiota</taxon>
        <taxon>Thermomicrobia</taxon>
        <taxon>Thermomicrobia incertae sedis</taxon>
        <taxon>Thermorudis</taxon>
    </lineage>
</organism>
<evidence type="ECO:0000256" key="4">
    <source>
        <dbReference type="ARBA" id="ARBA00022989"/>
    </source>
</evidence>
<evidence type="ECO:0000256" key="1">
    <source>
        <dbReference type="ARBA" id="ARBA00004141"/>
    </source>
</evidence>
<dbReference type="GO" id="GO:0051301">
    <property type="term" value="P:cell division"/>
    <property type="evidence" value="ECO:0007669"/>
    <property type="project" value="InterPro"/>
</dbReference>
<name>A0A7C3APU6_9BACT</name>
<feature type="transmembrane region" description="Helical" evidence="6">
    <location>
        <begin position="146"/>
        <end position="163"/>
    </location>
</feature>
<evidence type="ECO:0000256" key="5">
    <source>
        <dbReference type="ARBA" id="ARBA00023136"/>
    </source>
</evidence>